<evidence type="ECO:0000256" key="1">
    <source>
        <dbReference type="SAM" id="SignalP"/>
    </source>
</evidence>
<gene>
    <name evidence="2" type="ORF">CAMP_LOCUS18296</name>
</gene>
<feature type="signal peptide" evidence="1">
    <location>
        <begin position="1"/>
        <end position="16"/>
    </location>
</feature>
<dbReference type="Proteomes" id="UP001152747">
    <property type="component" value="Unassembled WGS sequence"/>
</dbReference>
<evidence type="ECO:0000313" key="3">
    <source>
        <dbReference type="Proteomes" id="UP001152747"/>
    </source>
</evidence>
<evidence type="ECO:0000313" key="2">
    <source>
        <dbReference type="EMBL" id="CAI5455659.1"/>
    </source>
</evidence>
<name>A0A9P1J059_9PELO</name>
<dbReference type="EMBL" id="CANHGI010000006">
    <property type="protein sequence ID" value="CAI5455659.1"/>
    <property type="molecule type" value="Genomic_DNA"/>
</dbReference>
<dbReference type="PANTHER" id="PTHR37959">
    <property type="entry name" value="PROTEIN CBG15758"/>
    <property type="match status" value="1"/>
</dbReference>
<keyword evidence="3" id="KW-1185">Reference proteome</keyword>
<proteinExistence type="predicted"/>
<dbReference type="AlphaFoldDB" id="A0A9P1J059"/>
<organism evidence="2 3">
    <name type="scientific">Caenorhabditis angaria</name>
    <dbReference type="NCBI Taxonomy" id="860376"/>
    <lineage>
        <taxon>Eukaryota</taxon>
        <taxon>Metazoa</taxon>
        <taxon>Ecdysozoa</taxon>
        <taxon>Nematoda</taxon>
        <taxon>Chromadorea</taxon>
        <taxon>Rhabditida</taxon>
        <taxon>Rhabditina</taxon>
        <taxon>Rhabditomorpha</taxon>
        <taxon>Rhabditoidea</taxon>
        <taxon>Rhabditidae</taxon>
        <taxon>Peloderinae</taxon>
        <taxon>Caenorhabditis</taxon>
    </lineage>
</organism>
<keyword evidence="1" id="KW-0732">Signal</keyword>
<sequence>MHSAVIFLIISTAVLAQNNQNSLPCGFSCSRNTVIFGSIDGQQGTASCSQNTNPSRCSGCCIGKALQVGLASTFATGFISNDGQTCVCCFNNNNQNCGGGNVFTTFNNNINNPNSPFQ</sequence>
<reference evidence="2" key="1">
    <citation type="submission" date="2022-11" db="EMBL/GenBank/DDBJ databases">
        <authorList>
            <person name="Kikuchi T."/>
        </authorList>
    </citation>
    <scope>NUCLEOTIDE SEQUENCE</scope>
    <source>
        <strain evidence="2">PS1010</strain>
    </source>
</reference>
<feature type="chain" id="PRO_5040193733" evidence="1">
    <location>
        <begin position="17"/>
        <end position="118"/>
    </location>
</feature>
<accession>A0A9P1J059</accession>
<comment type="caution">
    <text evidence="2">The sequence shown here is derived from an EMBL/GenBank/DDBJ whole genome shotgun (WGS) entry which is preliminary data.</text>
</comment>
<protein>
    <submittedName>
        <fullName evidence="2">Uncharacterized protein</fullName>
    </submittedName>
</protein>
<dbReference type="PANTHER" id="PTHR37959:SF2">
    <property type="entry name" value="SECRETED PROTEIN"/>
    <property type="match status" value="1"/>
</dbReference>